<dbReference type="Proteomes" id="UP001054902">
    <property type="component" value="Unassembled WGS sequence"/>
</dbReference>
<dbReference type="SUPFAM" id="SSF52266">
    <property type="entry name" value="SGNH hydrolase"/>
    <property type="match status" value="1"/>
</dbReference>
<gene>
    <name evidence="1" type="ORF">CTEN210_00818</name>
</gene>
<dbReference type="EMBL" id="BLLK01000019">
    <property type="protein sequence ID" value="GFH44344.1"/>
    <property type="molecule type" value="Genomic_DNA"/>
</dbReference>
<reference evidence="1 2" key="1">
    <citation type="journal article" date="2021" name="Sci. Rep.">
        <title>The genome of the diatom Chaetoceros tenuissimus carries an ancient integrated fragment of an extant virus.</title>
        <authorList>
            <person name="Hongo Y."/>
            <person name="Kimura K."/>
            <person name="Takaki Y."/>
            <person name="Yoshida Y."/>
            <person name="Baba S."/>
            <person name="Kobayashi G."/>
            <person name="Nagasaki K."/>
            <person name="Hano T."/>
            <person name="Tomaru Y."/>
        </authorList>
    </citation>
    <scope>NUCLEOTIDE SEQUENCE [LARGE SCALE GENOMIC DNA]</scope>
    <source>
        <strain evidence="1 2">NIES-3715</strain>
    </source>
</reference>
<sequence length="791" mass="92023">MRLLFNRLYAGYGQPRSPRIFGNEAYLVNERKANELMGDENNKPEGSLIEDWFQIEDIMIAQTDPDAMKYFTEFDQKFIKECFKIQRNFKIFANQRSAIRREEILANDYIKLAIVENKREFDPDMIFLNEVRGRESVIEAGQKDKSIRFQNAVYSTVSCKGLVVMLYQFYDPAIHTLKKVMLMKNGLNTFAKLSHLKQRIRDEMKDMFPQTTDTDLFTNYESYCHEKNCLDKFNDANEEIMKIDRERSSYFMLFDMDVHWSRNQYSELYFKEVITRVQRKTWLTFGNTGLVNCCALFEYLWYYGAMPVNPLKDPAKIFFKDEEGNIFSSSSYMRDDGTLYLIGEIEEYELVNNGTQLLSCEHNVTAIQEEHLKFGEEERIIPKRQRKAQKDIKYTSFGSSHTWGAALDNRDEETYVKQLAKPYFDNGVNNGIRSSGPNYPANCLYSMIHEEHFDVILLEFYMRAGEGLKELAARLRQRFPDAIIVIVRHWMPLQIVNSGILDEHNRPMHLMQYAEMNGFDRGYMHNPEFHELLKTTPDQWHFNKLYDGTEALLDEVATAVNGYIVKTPLPQQRDGLGGWVHFGDQLLSTDSFHPSPHAHAFIANQVRAIVERVGIPKNPRVNPFTQKDQCYSWLMDGKLDPSVTYGDSFKLTKMPNTEKYSLEFQNDVPLNGEKDANNYITIENHADDIMDLFIGYLTTSPEQKYPMVEASRTNGQKFQLKPHSVDTFGGKSVHVPEMVHLGFMKHKASVRIYFTPLEETEWPFRITSIMITPRVETENPFFHALAGSPLG</sequence>
<evidence type="ECO:0000313" key="1">
    <source>
        <dbReference type="EMBL" id="GFH44344.1"/>
    </source>
</evidence>
<dbReference type="AlphaFoldDB" id="A0AAD3GZH9"/>
<protein>
    <submittedName>
        <fullName evidence="1">Uncharacterized protein</fullName>
    </submittedName>
</protein>
<evidence type="ECO:0000313" key="2">
    <source>
        <dbReference type="Proteomes" id="UP001054902"/>
    </source>
</evidence>
<comment type="caution">
    <text evidence="1">The sequence shown here is derived from an EMBL/GenBank/DDBJ whole genome shotgun (WGS) entry which is preliminary data.</text>
</comment>
<organism evidence="1 2">
    <name type="scientific">Chaetoceros tenuissimus</name>
    <dbReference type="NCBI Taxonomy" id="426638"/>
    <lineage>
        <taxon>Eukaryota</taxon>
        <taxon>Sar</taxon>
        <taxon>Stramenopiles</taxon>
        <taxon>Ochrophyta</taxon>
        <taxon>Bacillariophyta</taxon>
        <taxon>Coscinodiscophyceae</taxon>
        <taxon>Chaetocerotophycidae</taxon>
        <taxon>Chaetocerotales</taxon>
        <taxon>Chaetocerotaceae</taxon>
        <taxon>Chaetoceros</taxon>
    </lineage>
</organism>
<name>A0AAD3GZH9_9STRA</name>
<accession>A0AAD3GZH9</accession>
<keyword evidence="2" id="KW-1185">Reference proteome</keyword>
<proteinExistence type="predicted"/>